<accession>A0A177SCA7</accession>
<evidence type="ECO:0000313" key="3">
    <source>
        <dbReference type="Proteomes" id="UP000077752"/>
    </source>
</evidence>
<protein>
    <submittedName>
        <fullName evidence="2">Uncharacterized protein</fullName>
    </submittedName>
</protein>
<sequence>MHVCWIVIETGAELQVPAQDAVIAAQFRAVTLPTETATLQVAAAVPDQGAAVIELVGLDQQGAIAQFQIGEAQVEGRRTPGIGVHLVADQHQGRAFAHRPLQVGAEPETHVIVRARQYGNGGRRARDNHRRLDEYRLAKTQAVQAVVQGQGVRVFIDAVQGRMVRGVFNDDAAPGLQSPGHRGALEPHGSGQGGAILQGTLDE</sequence>
<gene>
    <name evidence="2" type="ORF">AYO28_00530</name>
</gene>
<organism evidence="2 3">
    <name type="scientific">Pseudomonas putida</name>
    <name type="common">Arthrobacter siderocapsulatus</name>
    <dbReference type="NCBI Taxonomy" id="303"/>
    <lineage>
        <taxon>Bacteria</taxon>
        <taxon>Pseudomonadati</taxon>
        <taxon>Pseudomonadota</taxon>
        <taxon>Gammaproteobacteria</taxon>
        <taxon>Pseudomonadales</taxon>
        <taxon>Pseudomonadaceae</taxon>
        <taxon>Pseudomonas</taxon>
    </lineage>
</organism>
<dbReference type="EMBL" id="LUCV01000040">
    <property type="protein sequence ID" value="OAI86211.1"/>
    <property type="molecule type" value="Genomic_DNA"/>
</dbReference>
<evidence type="ECO:0000256" key="1">
    <source>
        <dbReference type="SAM" id="MobiDB-lite"/>
    </source>
</evidence>
<comment type="caution">
    <text evidence="2">The sequence shown here is derived from an EMBL/GenBank/DDBJ whole genome shotgun (WGS) entry which is preliminary data.</text>
</comment>
<name>A0A177SCA7_PSEPU</name>
<dbReference type="RefSeq" id="WP_064304073.1">
    <property type="nucleotide sequence ID" value="NZ_LUCV01000040.1"/>
</dbReference>
<reference evidence="2 3" key="1">
    <citation type="submission" date="2016-03" db="EMBL/GenBank/DDBJ databases">
        <title>Draft Genome Assembly of Pseudomonas putida strain CBF10-2.</title>
        <authorList>
            <person name="Iyer R.S."/>
            <person name="Damania A."/>
        </authorList>
    </citation>
    <scope>NUCLEOTIDE SEQUENCE [LARGE SCALE GENOMIC DNA]</scope>
    <source>
        <strain evidence="2 3">CBF10-2</strain>
    </source>
</reference>
<evidence type="ECO:0000313" key="2">
    <source>
        <dbReference type="EMBL" id="OAI86211.1"/>
    </source>
</evidence>
<dbReference type="AlphaFoldDB" id="A0A177SCA7"/>
<proteinExistence type="predicted"/>
<dbReference type="Proteomes" id="UP000077752">
    <property type="component" value="Unassembled WGS sequence"/>
</dbReference>
<feature type="region of interest" description="Disordered" evidence="1">
    <location>
        <begin position="170"/>
        <end position="203"/>
    </location>
</feature>